<proteinExistence type="inferred from homology"/>
<feature type="transmembrane region" description="Helical" evidence="8">
    <location>
        <begin position="191"/>
        <end position="214"/>
    </location>
</feature>
<dbReference type="GO" id="GO:0016323">
    <property type="term" value="C:basolateral plasma membrane"/>
    <property type="evidence" value="ECO:0007669"/>
    <property type="project" value="TreeGrafter"/>
</dbReference>
<feature type="transmembrane region" description="Helical" evidence="8">
    <location>
        <begin position="88"/>
        <end position="107"/>
    </location>
</feature>
<dbReference type="InterPro" id="IPR002350">
    <property type="entry name" value="Kazal_dom"/>
</dbReference>
<comment type="caution">
    <text evidence="11">The sequence shown here is derived from an EMBL/GenBank/DDBJ whole genome shotgun (WGS) entry which is preliminary data.</text>
</comment>
<keyword evidence="9" id="KW-0175">Coiled coil</keyword>
<sequence>MSTSVAGNYRPVSLSERLEIEDAKKEAKELEAETQAKYCQGSFFTSPVVFAALGMAASALWLTGISYLGGTVSTIEKRLQLKSSESGLFPVVNDCFGLMTMLFIIHFGQPRHRPRIIAVLYMIVALGYFLHSVPHFLYDLPDSLRVPDNERYNKSGAADFGQLCLKDRDVPSENNCSDDELAQSGPLWNEAMWIIVGQALCSCGTCVYPLFITYLDDCVCQRSMGLYLGALFSTIAIGSSIGYGLATLCLHLPNYLTKTDYDLPSTPDDPRWLGNWWLGFIITGILILFTSIPLLFFPRHLPKPIGDELDTESTDSDDYVGAVTHGIKSVGEGESTGFLKGLVASVWRILTNVTVICLMLCTTTLAGFIAGFQLFGAKYIQYQFSFEPDFASILFGLLLVPAGIFGNIIGGYIVKRYAHGRHGLAKMILICSMVCLVLNPTTLLFGCHNNAIAGLTIPVEYNISDLSSDGSISPPYHHPDLTSQCNEHCGCSVQYDPVCGADSKTYPSPCHAGCTDAYTETFNGYNRTVYYNCACTLTNEKKDGENVTDSQISYQAVEGECNQICLYFIPFAVVYVALLTVGIMCGNPIILLEIRSVDKRDRSMTIAVGNFLGKLFGYIPGPIYFGAIIDTACLLFQTSCGETGNCLIYDVVKLRYSFNGVSVSLQVVAIIFVVVAFYSIKCQSKPDSTNVKYVEEEEVP</sequence>
<dbReference type="InterPro" id="IPR036058">
    <property type="entry name" value="Kazal_dom_sf"/>
</dbReference>
<evidence type="ECO:0000313" key="12">
    <source>
        <dbReference type="Proteomes" id="UP001152320"/>
    </source>
</evidence>
<feature type="transmembrane region" description="Helical" evidence="8">
    <location>
        <begin position="390"/>
        <end position="414"/>
    </location>
</feature>
<evidence type="ECO:0000256" key="8">
    <source>
        <dbReference type="RuleBase" id="RU362056"/>
    </source>
</evidence>
<feature type="transmembrane region" description="Helical" evidence="8">
    <location>
        <begin position="615"/>
        <end position="637"/>
    </location>
</feature>
<dbReference type="SUPFAM" id="SSF103473">
    <property type="entry name" value="MFS general substrate transporter"/>
    <property type="match status" value="1"/>
</dbReference>
<evidence type="ECO:0000259" key="10">
    <source>
        <dbReference type="PROSITE" id="PS51465"/>
    </source>
</evidence>
<feature type="coiled-coil region" evidence="9">
    <location>
        <begin position="13"/>
        <end position="40"/>
    </location>
</feature>
<feature type="transmembrane region" description="Helical" evidence="8">
    <location>
        <begin position="657"/>
        <end position="680"/>
    </location>
</feature>
<feature type="transmembrane region" description="Helical" evidence="8">
    <location>
        <begin position="226"/>
        <end position="256"/>
    </location>
</feature>
<name>A0A9Q1HDC9_HOLLE</name>
<dbReference type="CDD" id="cd17336">
    <property type="entry name" value="MFS_SLCO_OATP"/>
    <property type="match status" value="1"/>
</dbReference>
<keyword evidence="7" id="KW-1015">Disulfide bond</keyword>
<dbReference type="Pfam" id="PF03137">
    <property type="entry name" value="OATP"/>
    <property type="match status" value="1"/>
</dbReference>
<evidence type="ECO:0000256" key="2">
    <source>
        <dbReference type="ARBA" id="ARBA00009657"/>
    </source>
</evidence>
<dbReference type="Pfam" id="PF07648">
    <property type="entry name" value="Kazal_2"/>
    <property type="match status" value="1"/>
</dbReference>
<gene>
    <name evidence="11" type="ORF">HOLleu_08259</name>
</gene>
<keyword evidence="5 8" id="KW-1133">Transmembrane helix</keyword>
<dbReference type="GO" id="GO:0043252">
    <property type="term" value="P:sodium-independent organic anion transport"/>
    <property type="evidence" value="ECO:0007669"/>
    <property type="project" value="TreeGrafter"/>
</dbReference>
<evidence type="ECO:0000256" key="4">
    <source>
        <dbReference type="ARBA" id="ARBA00022692"/>
    </source>
</evidence>
<evidence type="ECO:0000256" key="6">
    <source>
        <dbReference type="ARBA" id="ARBA00023136"/>
    </source>
</evidence>
<feature type="transmembrane region" description="Helical" evidence="8">
    <location>
        <begin position="349"/>
        <end position="370"/>
    </location>
</feature>
<comment type="similarity">
    <text evidence="2 8">Belongs to the organo anion transporter (TC 2.A.60) family.</text>
</comment>
<keyword evidence="12" id="KW-1185">Reference proteome</keyword>
<reference evidence="11" key="1">
    <citation type="submission" date="2021-10" db="EMBL/GenBank/DDBJ databases">
        <title>Tropical sea cucumber genome reveals ecological adaptation and Cuvierian tubules defense mechanism.</title>
        <authorList>
            <person name="Chen T."/>
        </authorList>
    </citation>
    <scope>NUCLEOTIDE SEQUENCE</scope>
    <source>
        <strain evidence="11">Nanhai2018</strain>
        <tissue evidence="11">Muscle</tissue>
    </source>
</reference>
<dbReference type="EMBL" id="JAIZAY010000003">
    <property type="protein sequence ID" value="KAJ8045282.1"/>
    <property type="molecule type" value="Genomic_DNA"/>
</dbReference>
<dbReference type="InterPro" id="IPR004156">
    <property type="entry name" value="OATP"/>
</dbReference>
<keyword evidence="4 8" id="KW-0812">Transmembrane</keyword>
<dbReference type="AlphaFoldDB" id="A0A9Q1HDC9"/>
<feature type="transmembrane region" description="Helical" evidence="8">
    <location>
        <begin position="426"/>
        <end position="446"/>
    </location>
</feature>
<organism evidence="11 12">
    <name type="scientific">Holothuria leucospilota</name>
    <name type="common">Black long sea cucumber</name>
    <name type="synonym">Mertensiothuria leucospilota</name>
    <dbReference type="NCBI Taxonomy" id="206669"/>
    <lineage>
        <taxon>Eukaryota</taxon>
        <taxon>Metazoa</taxon>
        <taxon>Echinodermata</taxon>
        <taxon>Eleutherozoa</taxon>
        <taxon>Echinozoa</taxon>
        <taxon>Holothuroidea</taxon>
        <taxon>Aspidochirotacea</taxon>
        <taxon>Aspidochirotida</taxon>
        <taxon>Holothuriidae</taxon>
        <taxon>Holothuria</taxon>
    </lineage>
</organism>
<dbReference type="GO" id="GO:0015347">
    <property type="term" value="F:sodium-independent organic anion transmembrane transporter activity"/>
    <property type="evidence" value="ECO:0007669"/>
    <property type="project" value="TreeGrafter"/>
</dbReference>
<dbReference type="PANTHER" id="PTHR11388">
    <property type="entry name" value="ORGANIC ANION TRANSPORTER"/>
    <property type="match status" value="1"/>
</dbReference>
<feature type="domain" description="Kazal-like" evidence="10">
    <location>
        <begin position="479"/>
        <end position="537"/>
    </location>
</feature>
<protein>
    <recommendedName>
        <fullName evidence="8">Solute carrier organic anion transporter family member</fullName>
    </recommendedName>
</protein>
<dbReference type="Gene3D" id="1.20.1250.20">
    <property type="entry name" value="MFS general substrate transporter like domains"/>
    <property type="match status" value="1"/>
</dbReference>
<evidence type="ECO:0000256" key="1">
    <source>
        <dbReference type="ARBA" id="ARBA00004651"/>
    </source>
</evidence>
<evidence type="ECO:0000256" key="5">
    <source>
        <dbReference type="ARBA" id="ARBA00022989"/>
    </source>
</evidence>
<dbReference type="SUPFAM" id="SSF100895">
    <property type="entry name" value="Kazal-type serine protease inhibitors"/>
    <property type="match status" value="1"/>
</dbReference>
<evidence type="ECO:0000313" key="11">
    <source>
        <dbReference type="EMBL" id="KAJ8045282.1"/>
    </source>
</evidence>
<dbReference type="NCBIfam" id="TIGR00805">
    <property type="entry name" value="oat"/>
    <property type="match status" value="1"/>
</dbReference>
<comment type="subcellular location">
    <subcellularLocation>
        <location evidence="1 8">Cell membrane</location>
        <topology evidence="1 8">Multi-pass membrane protein</topology>
    </subcellularLocation>
</comment>
<keyword evidence="8" id="KW-0813">Transport</keyword>
<feature type="transmembrane region" description="Helical" evidence="8">
    <location>
        <begin position="567"/>
        <end position="594"/>
    </location>
</feature>
<keyword evidence="8" id="KW-0406">Ion transport</keyword>
<feature type="transmembrane region" description="Helical" evidence="8">
    <location>
        <begin position="276"/>
        <end position="297"/>
    </location>
</feature>
<feature type="transmembrane region" description="Helical" evidence="8">
    <location>
        <begin position="119"/>
        <end position="138"/>
    </location>
</feature>
<dbReference type="PANTHER" id="PTHR11388:SF142">
    <property type="entry name" value="SOLUTE CARRIER ORGANIC ANION TRANSPORTER FAMILY MEMBER 5A1"/>
    <property type="match status" value="1"/>
</dbReference>
<evidence type="ECO:0000256" key="3">
    <source>
        <dbReference type="ARBA" id="ARBA00022475"/>
    </source>
</evidence>
<dbReference type="Proteomes" id="UP001152320">
    <property type="component" value="Chromosome 3"/>
</dbReference>
<feature type="transmembrane region" description="Helical" evidence="8">
    <location>
        <begin position="48"/>
        <end position="68"/>
    </location>
</feature>
<dbReference type="OrthoDB" id="5062115at2759"/>
<dbReference type="InterPro" id="IPR036259">
    <property type="entry name" value="MFS_trans_sf"/>
</dbReference>
<dbReference type="PROSITE" id="PS51465">
    <property type="entry name" value="KAZAL_2"/>
    <property type="match status" value="1"/>
</dbReference>
<keyword evidence="6 8" id="KW-0472">Membrane</keyword>
<dbReference type="Gene3D" id="3.30.60.30">
    <property type="match status" value="1"/>
</dbReference>
<dbReference type="GO" id="GO:0006811">
    <property type="term" value="P:monoatomic ion transport"/>
    <property type="evidence" value="ECO:0007669"/>
    <property type="project" value="UniProtKB-KW"/>
</dbReference>
<evidence type="ECO:0000256" key="9">
    <source>
        <dbReference type="SAM" id="Coils"/>
    </source>
</evidence>
<evidence type="ECO:0000256" key="7">
    <source>
        <dbReference type="ARBA" id="ARBA00023157"/>
    </source>
</evidence>
<keyword evidence="3" id="KW-1003">Cell membrane</keyword>
<accession>A0A9Q1HDC9</accession>